<proteinExistence type="predicted"/>
<dbReference type="RefSeq" id="WP_012064534.1">
    <property type="nucleotide sequence ID" value="NC_009633.1"/>
</dbReference>
<dbReference type="Pfam" id="PF13524">
    <property type="entry name" value="Glyco_trans_1_2"/>
    <property type="match status" value="1"/>
</dbReference>
<feature type="domain" description="Spore protein YkvP N-terminal" evidence="1">
    <location>
        <begin position="6"/>
        <end position="112"/>
    </location>
</feature>
<dbReference type="STRING" id="293826.Amet_3443"/>
<dbReference type="eggNOG" id="COG4641">
    <property type="taxonomic scope" value="Bacteria"/>
</dbReference>
<evidence type="ECO:0000313" key="3">
    <source>
        <dbReference type="EMBL" id="ABR49571.1"/>
    </source>
</evidence>
<dbReference type="Gene3D" id="3.40.50.2000">
    <property type="entry name" value="Glycogen Phosphorylase B"/>
    <property type="match status" value="1"/>
</dbReference>
<evidence type="ECO:0000313" key="4">
    <source>
        <dbReference type="Proteomes" id="UP000001572"/>
    </source>
</evidence>
<feature type="domain" description="Spore protein YkvP/CgeB glycosyl transferase-like" evidence="2">
    <location>
        <begin position="179"/>
        <end position="318"/>
    </location>
</feature>
<dbReference type="InterPro" id="IPR055259">
    <property type="entry name" value="YkvP/CgeB_Glyco_trans-like"/>
</dbReference>
<evidence type="ECO:0000259" key="2">
    <source>
        <dbReference type="Pfam" id="PF13524"/>
    </source>
</evidence>
<gene>
    <name evidence="3" type="ordered locus">Amet_3443</name>
</gene>
<dbReference type="KEGG" id="amt:Amet_3443"/>
<evidence type="ECO:0000259" key="1">
    <source>
        <dbReference type="Pfam" id="PF12996"/>
    </source>
</evidence>
<accession>A6TTQ3</accession>
<dbReference type="AlphaFoldDB" id="A6TTQ3"/>
<keyword evidence="4" id="KW-1185">Reference proteome</keyword>
<dbReference type="HOGENOM" id="CLU_058186_0_0_9"/>
<dbReference type="InterPro" id="IPR024542">
    <property type="entry name" value="YkvP_N"/>
</dbReference>
<sequence length="333" mass="39147">MKTYKIFFLDHRTYCINTLGDSLAQMGHEIMYQSSWVPEEIEAGISYFKPDILITVGYNRRLFSPFADKISGLCKKYCLFHLYWATEDLINHTSWSLPYVKRTRPDFVWTIHPDCIKKYEKLGIPSSYLNFAFNPRMFPEKKKNEKEIYDISFVGATHLFKKTYRFESLRHLLFPLVQIGEKAHIWGTGWRKDEALIAKEFGKKIPRDWLQGHLLYGKSGSIYRSSKIVLGVQNAMDQVTQRTFEILGSGAFMIASRTQAMTALFKDKKEVLLTSSPEETIDLVRYYLNRPELRHEIGANARRKVMEQYTYEQHINKIWPKLERIIEQKLGNM</sequence>
<dbReference type="Proteomes" id="UP000001572">
    <property type="component" value="Chromosome"/>
</dbReference>
<dbReference type="SUPFAM" id="SSF53756">
    <property type="entry name" value="UDP-Glycosyltransferase/glycogen phosphorylase"/>
    <property type="match status" value="1"/>
</dbReference>
<dbReference type="Pfam" id="PF12996">
    <property type="entry name" value="DUF3880"/>
    <property type="match status" value="1"/>
</dbReference>
<reference evidence="4" key="1">
    <citation type="journal article" date="2016" name="Genome Announc.">
        <title>Complete genome sequence of Alkaliphilus metalliredigens strain QYMF, an alkaliphilic and metal-reducing bacterium isolated from borax-contaminated leachate ponds.</title>
        <authorList>
            <person name="Hwang C."/>
            <person name="Copeland A."/>
            <person name="Lucas S."/>
            <person name="Lapidus A."/>
            <person name="Barry K."/>
            <person name="Detter J.C."/>
            <person name="Glavina Del Rio T."/>
            <person name="Hammon N."/>
            <person name="Israni S."/>
            <person name="Dalin E."/>
            <person name="Tice H."/>
            <person name="Pitluck S."/>
            <person name="Chertkov O."/>
            <person name="Brettin T."/>
            <person name="Bruce D."/>
            <person name="Han C."/>
            <person name="Schmutz J."/>
            <person name="Larimer F."/>
            <person name="Land M.L."/>
            <person name="Hauser L."/>
            <person name="Kyrpides N."/>
            <person name="Mikhailova N."/>
            <person name="Ye Q."/>
            <person name="Zhou J."/>
            <person name="Richardson P."/>
            <person name="Fields M.W."/>
        </authorList>
    </citation>
    <scope>NUCLEOTIDE SEQUENCE [LARGE SCALE GENOMIC DNA]</scope>
    <source>
        <strain evidence="4">QYMF</strain>
    </source>
</reference>
<name>A6TTQ3_ALKMQ</name>
<dbReference type="EMBL" id="CP000724">
    <property type="protein sequence ID" value="ABR49571.1"/>
    <property type="molecule type" value="Genomic_DNA"/>
</dbReference>
<organism evidence="3 4">
    <name type="scientific">Alkaliphilus metalliredigens (strain QYMF)</name>
    <dbReference type="NCBI Taxonomy" id="293826"/>
    <lineage>
        <taxon>Bacteria</taxon>
        <taxon>Bacillati</taxon>
        <taxon>Bacillota</taxon>
        <taxon>Clostridia</taxon>
        <taxon>Peptostreptococcales</taxon>
        <taxon>Natronincolaceae</taxon>
        <taxon>Alkaliphilus</taxon>
    </lineage>
</organism>
<protein>
    <submittedName>
        <fullName evidence="3">Spore protein</fullName>
    </submittedName>
</protein>
<dbReference type="OrthoDB" id="7019976at2"/>